<dbReference type="Proteomes" id="UP000318416">
    <property type="component" value="Unassembled WGS sequence"/>
</dbReference>
<dbReference type="RefSeq" id="WP_145787401.1">
    <property type="nucleotide sequence ID" value="NZ_BAAABR010000004.1"/>
</dbReference>
<accession>A0A561EJD4</accession>
<evidence type="ECO:0000256" key="1">
    <source>
        <dbReference type="ARBA" id="ARBA00001946"/>
    </source>
</evidence>
<dbReference type="GO" id="GO:0019693">
    <property type="term" value="P:ribose phosphate metabolic process"/>
    <property type="evidence" value="ECO:0007669"/>
    <property type="project" value="TreeGrafter"/>
</dbReference>
<comment type="caution">
    <text evidence="4">The sequence shown here is derived from an EMBL/GenBank/DDBJ whole genome shotgun (WGS) entry which is preliminary data.</text>
</comment>
<comment type="cofactor">
    <cofactor evidence="1">
        <name>Mg(2+)</name>
        <dbReference type="ChEBI" id="CHEBI:18420"/>
    </cofactor>
</comment>
<dbReference type="OrthoDB" id="4206674at2"/>
<dbReference type="PANTHER" id="PTHR11839:SF18">
    <property type="entry name" value="NUDIX HYDROLASE DOMAIN-CONTAINING PROTEIN"/>
    <property type="match status" value="1"/>
</dbReference>
<dbReference type="InterPro" id="IPR015797">
    <property type="entry name" value="NUDIX_hydrolase-like_dom_sf"/>
</dbReference>
<dbReference type="GO" id="GO:0006753">
    <property type="term" value="P:nucleoside phosphate metabolic process"/>
    <property type="evidence" value="ECO:0007669"/>
    <property type="project" value="TreeGrafter"/>
</dbReference>
<dbReference type="PANTHER" id="PTHR11839">
    <property type="entry name" value="UDP/ADP-SUGAR PYROPHOSPHATASE"/>
    <property type="match status" value="1"/>
</dbReference>
<dbReference type="PROSITE" id="PS51462">
    <property type="entry name" value="NUDIX"/>
    <property type="match status" value="1"/>
</dbReference>
<dbReference type="PRINTS" id="PR00502">
    <property type="entry name" value="NUDIXFAMILY"/>
</dbReference>
<dbReference type="AlphaFoldDB" id="A0A561EJD4"/>
<evidence type="ECO:0000256" key="2">
    <source>
        <dbReference type="ARBA" id="ARBA00022801"/>
    </source>
</evidence>
<dbReference type="InterPro" id="IPR000086">
    <property type="entry name" value="NUDIX_hydrolase_dom"/>
</dbReference>
<dbReference type="SUPFAM" id="SSF55811">
    <property type="entry name" value="Nudix"/>
    <property type="match status" value="1"/>
</dbReference>
<dbReference type="EMBL" id="VIVR01000001">
    <property type="protein sequence ID" value="TWE15725.1"/>
    <property type="molecule type" value="Genomic_DNA"/>
</dbReference>
<protein>
    <submittedName>
        <fullName evidence="4">ADP-ribose pyrophosphatase</fullName>
    </submittedName>
</protein>
<keyword evidence="5" id="KW-1185">Reference proteome</keyword>
<dbReference type="InterPro" id="IPR020476">
    <property type="entry name" value="Nudix_hydrolase"/>
</dbReference>
<evidence type="ECO:0000259" key="3">
    <source>
        <dbReference type="PROSITE" id="PS51462"/>
    </source>
</evidence>
<reference evidence="4 5" key="1">
    <citation type="submission" date="2019-06" db="EMBL/GenBank/DDBJ databases">
        <title>Sequencing the genomes of 1000 actinobacteria strains.</title>
        <authorList>
            <person name="Klenk H.-P."/>
        </authorList>
    </citation>
    <scope>NUCLEOTIDE SEQUENCE [LARGE SCALE GENOMIC DNA]</scope>
    <source>
        <strain evidence="4 5">DSM 41649</strain>
    </source>
</reference>
<dbReference type="Gene3D" id="3.90.79.10">
    <property type="entry name" value="Nucleoside Triphosphate Pyrophosphohydrolase"/>
    <property type="match status" value="1"/>
</dbReference>
<gene>
    <name evidence="4" type="ORF">FB465_0651</name>
</gene>
<evidence type="ECO:0000313" key="4">
    <source>
        <dbReference type="EMBL" id="TWE15725.1"/>
    </source>
</evidence>
<dbReference type="GO" id="GO:0016787">
    <property type="term" value="F:hydrolase activity"/>
    <property type="evidence" value="ECO:0007669"/>
    <property type="project" value="UniProtKB-KW"/>
</dbReference>
<feature type="domain" description="Nudix hydrolase" evidence="3">
    <location>
        <begin position="1"/>
        <end position="178"/>
    </location>
</feature>
<dbReference type="Pfam" id="PF00293">
    <property type="entry name" value="NUDIX"/>
    <property type="match status" value="1"/>
</dbReference>
<name>A0A561EJD4_9ACTN</name>
<sequence length="186" mass="20046">MASRRAGHQRAPWERRTSRPVHVTRWIEVRQDEVVRPDGSVGYYDHVVLPGSVTVLAVDGGGLVAVTSQWIYTHGGFQWRLPGGAIDAGDQGPEDAARRELAEETGATARTWELLGVVHGADSATNHRDHVFRASGLIHGPAHLEPTEADLEVSWLPFEEAVAMVLRGEIHHAGSTFALLAAAAGA</sequence>
<proteinExistence type="predicted"/>
<keyword evidence="2" id="KW-0378">Hydrolase</keyword>
<evidence type="ECO:0000313" key="5">
    <source>
        <dbReference type="Proteomes" id="UP000318416"/>
    </source>
</evidence>
<dbReference type="GO" id="GO:0005829">
    <property type="term" value="C:cytosol"/>
    <property type="evidence" value="ECO:0007669"/>
    <property type="project" value="TreeGrafter"/>
</dbReference>
<organism evidence="4 5">
    <name type="scientific">Kitasatospora atroaurantiaca</name>
    <dbReference type="NCBI Taxonomy" id="285545"/>
    <lineage>
        <taxon>Bacteria</taxon>
        <taxon>Bacillati</taxon>
        <taxon>Actinomycetota</taxon>
        <taxon>Actinomycetes</taxon>
        <taxon>Kitasatosporales</taxon>
        <taxon>Streptomycetaceae</taxon>
        <taxon>Kitasatospora</taxon>
    </lineage>
</organism>